<comment type="similarity">
    <text evidence="1 5">Belongs to the bacterial ribosomal protein bL34 family.</text>
</comment>
<evidence type="ECO:0000313" key="7">
    <source>
        <dbReference type="EMBL" id="EME73920.1"/>
    </source>
</evidence>
<comment type="caution">
    <text evidence="7">The sequence shown here is derived from an EMBL/GenBank/DDBJ whole genome shotgun (WGS) entry which is preliminary data.</text>
</comment>
<dbReference type="eggNOG" id="COG0230">
    <property type="taxonomic scope" value="Bacteria"/>
</dbReference>
<protein>
    <recommendedName>
        <fullName evidence="4 5">Large ribosomal subunit protein bL34</fullName>
    </recommendedName>
</protein>
<accession>M5PCK3</accession>
<dbReference type="Proteomes" id="UP000011907">
    <property type="component" value="Unassembled WGS sequence"/>
</dbReference>
<sequence length="47" mass="5635">MSYMKRTFQPNNRKRSKVHGFRSRMSSKNGRLVLARRRRKGRKVLSA</sequence>
<dbReference type="GO" id="GO:0003735">
    <property type="term" value="F:structural constituent of ribosome"/>
    <property type="evidence" value="ECO:0007669"/>
    <property type="project" value="InterPro"/>
</dbReference>
<dbReference type="NCBIfam" id="TIGR01030">
    <property type="entry name" value="rpmH_bact"/>
    <property type="match status" value="1"/>
</dbReference>
<dbReference type="PROSITE" id="PS00784">
    <property type="entry name" value="RIBOSOMAL_L34"/>
    <property type="match status" value="1"/>
</dbReference>
<dbReference type="Gene3D" id="1.10.287.3980">
    <property type="match status" value="1"/>
</dbReference>
<feature type="region of interest" description="Disordered" evidence="6">
    <location>
        <begin position="1"/>
        <end position="28"/>
    </location>
</feature>
<proteinExistence type="inferred from homology"/>
<keyword evidence="2 5" id="KW-0689">Ribosomal protein</keyword>
<evidence type="ECO:0000256" key="6">
    <source>
        <dbReference type="SAM" id="MobiDB-lite"/>
    </source>
</evidence>
<evidence type="ECO:0000313" key="8">
    <source>
        <dbReference type="Proteomes" id="UP000011907"/>
    </source>
</evidence>
<reference evidence="7 8" key="1">
    <citation type="journal article" date="2013" name="Genome Announc.">
        <title>Draft Whole-Genome Sequence of Bacillus sonorensis Strain L12, a Source of Nonribosomal Lipopeptides.</title>
        <authorList>
            <person name="Adimpong D.B."/>
            <person name="Sorensen K.I."/>
            <person name="Nielsen D.S."/>
            <person name="Thorsen L."/>
            <person name="Rasmussen T.B."/>
            <person name="Derkx P.M."/>
            <person name="Jespersen L."/>
        </authorList>
    </citation>
    <scope>NUCLEOTIDE SEQUENCE [LARGE SCALE GENOMIC DNA]</scope>
    <source>
        <strain evidence="7 8">L12</strain>
    </source>
</reference>
<evidence type="ECO:0000256" key="5">
    <source>
        <dbReference type="HAMAP-Rule" id="MF_00391"/>
    </source>
</evidence>
<evidence type="ECO:0000256" key="2">
    <source>
        <dbReference type="ARBA" id="ARBA00022980"/>
    </source>
</evidence>
<organism evidence="7 8">
    <name type="scientific">Bacillus sonorensis L12</name>
    <dbReference type="NCBI Taxonomy" id="1274524"/>
    <lineage>
        <taxon>Bacteria</taxon>
        <taxon>Bacillati</taxon>
        <taxon>Bacillota</taxon>
        <taxon>Bacilli</taxon>
        <taxon>Bacillales</taxon>
        <taxon>Bacillaceae</taxon>
        <taxon>Bacillus</taxon>
    </lineage>
</organism>
<dbReference type="FunFam" id="1.10.287.3980:FF:000001">
    <property type="entry name" value="Mitochondrial ribosomal protein L34"/>
    <property type="match status" value="1"/>
</dbReference>
<dbReference type="AlphaFoldDB" id="M5PCK3"/>
<dbReference type="InterPro" id="IPR020939">
    <property type="entry name" value="Ribosomal_bL34_CS"/>
</dbReference>
<feature type="compositionally biased region" description="Basic residues" evidence="6">
    <location>
        <begin position="12"/>
        <end position="22"/>
    </location>
</feature>
<dbReference type="Pfam" id="PF00468">
    <property type="entry name" value="Ribosomal_L34"/>
    <property type="match status" value="1"/>
</dbReference>
<dbReference type="EMBL" id="AOFM01000009">
    <property type="protein sequence ID" value="EME73920.1"/>
    <property type="molecule type" value="Genomic_DNA"/>
</dbReference>
<dbReference type="PANTHER" id="PTHR14503">
    <property type="entry name" value="MITOCHONDRIAL RIBOSOMAL PROTEIN 34 FAMILY MEMBER"/>
    <property type="match status" value="1"/>
</dbReference>
<dbReference type="GO" id="GO:0005840">
    <property type="term" value="C:ribosome"/>
    <property type="evidence" value="ECO:0007669"/>
    <property type="project" value="UniProtKB-KW"/>
</dbReference>
<dbReference type="STRING" id="1274524.BSONL12_19464"/>
<name>M5PCK3_9BACI</name>
<dbReference type="GO" id="GO:0006412">
    <property type="term" value="P:translation"/>
    <property type="evidence" value="ECO:0007669"/>
    <property type="project" value="UniProtKB-UniRule"/>
</dbReference>
<keyword evidence="3 5" id="KW-0687">Ribonucleoprotein</keyword>
<evidence type="ECO:0000256" key="4">
    <source>
        <dbReference type="ARBA" id="ARBA00035177"/>
    </source>
</evidence>
<dbReference type="InterPro" id="IPR000271">
    <property type="entry name" value="Ribosomal_bL34"/>
</dbReference>
<dbReference type="GO" id="GO:1990904">
    <property type="term" value="C:ribonucleoprotein complex"/>
    <property type="evidence" value="ECO:0007669"/>
    <property type="project" value="UniProtKB-KW"/>
</dbReference>
<dbReference type="PANTHER" id="PTHR14503:SF4">
    <property type="entry name" value="LARGE RIBOSOMAL SUBUNIT PROTEIN BL34M"/>
    <property type="match status" value="1"/>
</dbReference>
<gene>
    <name evidence="5 7" type="primary">rpmH</name>
    <name evidence="7" type="ORF">BSONL12_19464</name>
</gene>
<dbReference type="HAMAP" id="MF_00391">
    <property type="entry name" value="Ribosomal_bL34"/>
    <property type="match status" value="1"/>
</dbReference>
<evidence type="ECO:0000256" key="3">
    <source>
        <dbReference type="ARBA" id="ARBA00023274"/>
    </source>
</evidence>
<evidence type="ECO:0000256" key="1">
    <source>
        <dbReference type="ARBA" id="ARBA00010111"/>
    </source>
</evidence>